<accession>A0ABS3PYD9</accession>
<dbReference type="InterPro" id="IPR051202">
    <property type="entry name" value="Peptidase_C40"/>
</dbReference>
<dbReference type="InterPro" id="IPR038765">
    <property type="entry name" value="Papain-like_cys_pep_sf"/>
</dbReference>
<gene>
    <name evidence="8" type="ORF">J4N46_07615</name>
</gene>
<evidence type="ECO:0000256" key="1">
    <source>
        <dbReference type="ARBA" id="ARBA00007074"/>
    </source>
</evidence>
<dbReference type="SUPFAM" id="SSF54001">
    <property type="entry name" value="Cysteine proteinases"/>
    <property type="match status" value="1"/>
</dbReference>
<dbReference type="RefSeq" id="WP_208058812.1">
    <property type="nucleotide sequence ID" value="NZ_JAGDYP010000005.1"/>
</dbReference>
<dbReference type="PANTHER" id="PTHR47053:SF1">
    <property type="entry name" value="MUREIN DD-ENDOPEPTIDASE MEPH-RELATED"/>
    <property type="match status" value="1"/>
</dbReference>
<protein>
    <submittedName>
        <fullName evidence="8">C40 family peptidase</fullName>
    </submittedName>
</protein>
<feature type="domain" description="NlpC/P60" evidence="7">
    <location>
        <begin position="125"/>
        <end position="251"/>
    </location>
</feature>
<keyword evidence="3" id="KW-0378">Hydrolase</keyword>
<feature type="chain" id="PRO_5047329607" evidence="6">
    <location>
        <begin position="24"/>
        <end position="251"/>
    </location>
</feature>
<feature type="compositionally biased region" description="Basic residues" evidence="5">
    <location>
        <begin position="41"/>
        <end position="58"/>
    </location>
</feature>
<name>A0ABS3PYD9_9FLAO</name>
<organism evidence="8 9">
    <name type="scientific">Capnocytophaga bilenii</name>
    <dbReference type="NCBI Taxonomy" id="2819369"/>
    <lineage>
        <taxon>Bacteria</taxon>
        <taxon>Pseudomonadati</taxon>
        <taxon>Bacteroidota</taxon>
        <taxon>Flavobacteriia</taxon>
        <taxon>Flavobacteriales</taxon>
        <taxon>Flavobacteriaceae</taxon>
        <taxon>Capnocytophaga</taxon>
    </lineage>
</organism>
<evidence type="ECO:0000259" key="7">
    <source>
        <dbReference type="PROSITE" id="PS51935"/>
    </source>
</evidence>
<keyword evidence="6" id="KW-0732">Signal</keyword>
<dbReference type="PANTHER" id="PTHR47053">
    <property type="entry name" value="MUREIN DD-ENDOPEPTIDASE MEPH-RELATED"/>
    <property type="match status" value="1"/>
</dbReference>
<sequence>MYISKLLGSLLLVFCLLSFSNCASQSKTKKTTTTTAIKGKSNNKKKVATTAQKKKKNTAKAIVAKTPKKRATTSSKRKVATSSKRKRNTKKRVQYADNRAPAASEIESDEDLVEEEVLAENAVDMDVQKLLLDTAFSYLGTPYKHAGVTRKGMDCSGFVSTTFKAIDVPLSRSSQEMATQGKRIKLKNVRVGDLLFFKTLRHNRISHVGMVVDVQDGEVKFVHASSKRGVVISSLSENYYKKAFRMAKRVM</sequence>
<evidence type="ECO:0000256" key="3">
    <source>
        <dbReference type="ARBA" id="ARBA00022801"/>
    </source>
</evidence>
<dbReference type="InterPro" id="IPR000064">
    <property type="entry name" value="NLP_P60_dom"/>
</dbReference>
<dbReference type="Gene3D" id="3.90.1720.10">
    <property type="entry name" value="endopeptidase domain like (from Nostoc punctiforme)"/>
    <property type="match status" value="1"/>
</dbReference>
<dbReference type="Pfam" id="PF00877">
    <property type="entry name" value="NLPC_P60"/>
    <property type="match status" value="1"/>
</dbReference>
<evidence type="ECO:0000256" key="5">
    <source>
        <dbReference type="SAM" id="MobiDB-lite"/>
    </source>
</evidence>
<evidence type="ECO:0000256" key="2">
    <source>
        <dbReference type="ARBA" id="ARBA00022670"/>
    </source>
</evidence>
<feature type="region of interest" description="Disordered" evidence="5">
    <location>
        <begin position="30"/>
        <end position="102"/>
    </location>
</feature>
<reference evidence="8 9" key="1">
    <citation type="submission" date="2021-03" db="EMBL/GenBank/DDBJ databases">
        <title>Isolation and description of Capnocytophaga bilenii sp. nov., a novel Capnocytophaga species, isolated from a gingivitis subject.</title>
        <authorList>
            <person name="Antezack A."/>
            <person name="Monnet-Corti V."/>
            <person name="La Scola B."/>
        </authorList>
    </citation>
    <scope>NUCLEOTIDE SEQUENCE [LARGE SCALE GENOMIC DNA]</scope>
    <source>
        <strain evidence="8 9">Marseille-Q4570</strain>
    </source>
</reference>
<dbReference type="EMBL" id="JAGDYP010000005">
    <property type="protein sequence ID" value="MBO1884290.1"/>
    <property type="molecule type" value="Genomic_DNA"/>
</dbReference>
<proteinExistence type="inferred from homology"/>
<keyword evidence="4" id="KW-0788">Thiol protease</keyword>
<evidence type="ECO:0000313" key="8">
    <source>
        <dbReference type="EMBL" id="MBO1884290.1"/>
    </source>
</evidence>
<feature type="compositionally biased region" description="Basic residues" evidence="5">
    <location>
        <begin position="66"/>
        <end position="93"/>
    </location>
</feature>
<evidence type="ECO:0000256" key="4">
    <source>
        <dbReference type="ARBA" id="ARBA00022807"/>
    </source>
</evidence>
<evidence type="ECO:0000256" key="6">
    <source>
        <dbReference type="SAM" id="SignalP"/>
    </source>
</evidence>
<comment type="caution">
    <text evidence="8">The sequence shown here is derived from an EMBL/GenBank/DDBJ whole genome shotgun (WGS) entry which is preliminary data.</text>
</comment>
<feature type="signal peptide" evidence="6">
    <location>
        <begin position="1"/>
        <end position="23"/>
    </location>
</feature>
<dbReference type="Proteomes" id="UP000681610">
    <property type="component" value="Unassembled WGS sequence"/>
</dbReference>
<comment type="similarity">
    <text evidence="1">Belongs to the peptidase C40 family.</text>
</comment>
<keyword evidence="2" id="KW-0645">Protease</keyword>
<keyword evidence="9" id="KW-1185">Reference proteome</keyword>
<evidence type="ECO:0000313" key="9">
    <source>
        <dbReference type="Proteomes" id="UP000681610"/>
    </source>
</evidence>
<dbReference type="PROSITE" id="PS51935">
    <property type="entry name" value="NLPC_P60"/>
    <property type="match status" value="1"/>
</dbReference>